<dbReference type="EMBL" id="OJIN01000104">
    <property type="protein sequence ID" value="SPD73702.1"/>
    <property type="molecule type" value="Genomic_DNA"/>
</dbReference>
<evidence type="ECO:0008006" key="2">
    <source>
        <dbReference type="Google" id="ProtNLM"/>
    </source>
</evidence>
<evidence type="ECO:0000313" key="1">
    <source>
        <dbReference type="EMBL" id="SPD73702.1"/>
    </source>
</evidence>
<name>A0A445MWF4_9BACT</name>
<organism evidence="1">
    <name type="scientific">uncultured Desulfobacterium sp</name>
    <dbReference type="NCBI Taxonomy" id="201089"/>
    <lineage>
        <taxon>Bacteria</taxon>
        <taxon>Pseudomonadati</taxon>
        <taxon>Thermodesulfobacteriota</taxon>
        <taxon>Desulfobacteria</taxon>
        <taxon>Desulfobacterales</taxon>
        <taxon>Desulfobacteriaceae</taxon>
        <taxon>Desulfobacterium</taxon>
        <taxon>environmental samples</taxon>
    </lineage>
</organism>
<accession>A0A445MWF4</accession>
<gene>
    <name evidence="1" type="ORF">PITCH_A1920041</name>
</gene>
<dbReference type="InterPro" id="IPR014942">
    <property type="entry name" value="AbiEii"/>
</dbReference>
<dbReference type="Pfam" id="PF08843">
    <property type="entry name" value="AbiEii"/>
    <property type="match status" value="1"/>
</dbReference>
<reference evidence="1" key="1">
    <citation type="submission" date="2018-01" db="EMBL/GenBank/DDBJ databases">
        <authorList>
            <person name="Regsiter A."/>
            <person name="William W."/>
        </authorList>
    </citation>
    <scope>NUCLEOTIDE SEQUENCE</scope>
    <source>
        <strain evidence="1">TRIP AH-1</strain>
    </source>
</reference>
<proteinExistence type="predicted"/>
<dbReference type="Gene3D" id="3.10.450.620">
    <property type="entry name" value="JHP933, nucleotidyltransferase-like core domain"/>
    <property type="match status" value="1"/>
</dbReference>
<sequence length="66" mass="7333">MEPNNTFEGQVRLLIALLPSVAKQTCFALKGGTAINLFVRDMPRLSVDIDLAYLPRRGPQQQPGQH</sequence>
<protein>
    <recommendedName>
        <fullName evidence="2">Nucleotidyl transferase AbiEii/AbiGii toxin family protein</fullName>
    </recommendedName>
</protein>
<dbReference type="AlphaFoldDB" id="A0A445MWF4"/>